<dbReference type="STRING" id="3635.A0A1U8J355"/>
<feature type="DNA-binding region" description="Homeobox" evidence="9">
    <location>
        <begin position="95"/>
        <end position="159"/>
    </location>
</feature>
<dbReference type="GO" id="GO:0003700">
    <property type="term" value="F:DNA-binding transcription factor activity"/>
    <property type="evidence" value="ECO:0007669"/>
    <property type="project" value="InterPro"/>
</dbReference>
<evidence type="ECO:0000256" key="4">
    <source>
        <dbReference type="ARBA" id="ARBA00023125"/>
    </source>
</evidence>
<feature type="chain" id="PRO_5046569986" evidence="12">
    <location>
        <begin position="27"/>
        <end position="321"/>
    </location>
</feature>
<evidence type="ECO:0000256" key="10">
    <source>
        <dbReference type="RuleBase" id="RU000682"/>
    </source>
</evidence>
<keyword evidence="12" id="KW-0732">Signal</keyword>
<protein>
    <submittedName>
        <fullName evidence="15">WUSCHEL-related homeobox 3</fullName>
    </submittedName>
</protein>
<keyword evidence="11" id="KW-1133">Transmembrane helix</keyword>
<evidence type="ECO:0000256" key="7">
    <source>
        <dbReference type="ARBA" id="ARBA00023242"/>
    </source>
</evidence>
<keyword evidence="2" id="KW-0217">Developmental protein</keyword>
<keyword evidence="7 9" id="KW-0539">Nucleus</keyword>
<dbReference type="PANTHER" id="PTHR45940">
    <property type="entry name" value="WUSCHEL-RELATED HOMEOBOX 1-RELATED"/>
    <property type="match status" value="1"/>
</dbReference>
<dbReference type="AlphaFoldDB" id="A0A1U8J355"/>
<dbReference type="GeneID" id="107903222"/>
<dbReference type="KEGG" id="ghi:107903222"/>
<dbReference type="PANTHER" id="PTHR45940:SF42">
    <property type="entry name" value="WUSCHEL-RELATED HOMEOBOX 3"/>
    <property type="match status" value="1"/>
</dbReference>
<comment type="similarity">
    <text evidence="8">Belongs to the WUS homeobox family.</text>
</comment>
<dbReference type="InterPro" id="IPR009057">
    <property type="entry name" value="Homeodomain-like_sf"/>
</dbReference>
<dbReference type="SMART" id="SM00389">
    <property type="entry name" value="HOX"/>
    <property type="match status" value="1"/>
</dbReference>
<proteinExistence type="inferred from homology"/>
<gene>
    <name evidence="15" type="primary">LOC107903222</name>
</gene>
<dbReference type="Pfam" id="PF00046">
    <property type="entry name" value="Homeodomain"/>
    <property type="match status" value="1"/>
</dbReference>
<keyword evidence="11" id="KW-0812">Transmembrane</keyword>
<keyword evidence="6" id="KW-0804">Transcription</keyword>
<organism evidence="14 15">
    <name type="scientific">Gossypium hirsutum</name>
    <name type="common">Upland cotton</name>
    <name type="synonym">Gossypium mexicanum</name>
    <dbReference type="NCBI Taxonomy" id="3635"/>
    <lineage>
        <taxon>Eukaryota</taxon>
        <taxon>Viridiplantae</taxon>
        <taxon>Streptophyta</taxon>
        <taxon>Embryophyta</taxon>
        <taxon>Tracheophyta</taxon>
        <taxon>Spermatophyta</taxon>
        <taxon>Magnoliopsida</taxon>
        <taxon>eudicotyledons</taxon>
        <taxon>Gunneridae</taxon>
        <taxon>Pentapetalae</taxon>
        <taxon>rosids</taxon>
        <taxon>malvids</taxon>
        <taxon>Malvales</taxon>
        <taxon>Malvaceae</taxon>
        <taxon>Malvoideae</taxon>
        <taxon>Gossypium</taxon>
    </lineage>
</organism>
<evidence type="ECO:0000259" key="13">
    <source>
        <dbReference type="PROSITE" id="PS50071"/>
    </source>
</evidence>
<evidence type="ECO:0000313" key="14">
    <source>
        <dbReference type="Proteomes" id="UP000818029"/>
    </source>
</evidence>
<evidence type="ECO:0000256" key="6">
    <source>
        <dbReference type="ARBA" id="ARBA00023163"/>
    </source>
</evidence>
<dbReference type="CDD" id="cd00086">
    <property type="entry name" value="homeodomain"/>
    <property type="match status" value="1"/>
</dbReference>
<reference evidence="14" key="1">
    <citation type="journal article" date="2020" name="Nat. Genet.">
        <title>Genomic diversifications of five Gossypium allopolyploid species and their impact on cotton improvement.</title>
        <authorList>
            <person name="Chen Z.J."/>
            <person name="Sreedasyam A."/>
            <person name="Ando A."/>
            <person name="Song Q."/>
            <person name="De Santiago L.M."/>
            <person name="Hulse-Kemp A.M."/>
            <person name="Ding M."/>
            <person name="Ye W."/>
            <person name="Kirkbride R.C."/>
            <person name="Jenkins J."/>
            <person name="Plott C."/>
            <person name="Lovell J."/>
            <person name="Lin Y.M."/>
            <person name="Vaughn R."/>
            <person name="Liu B."/>
            <person name="Simpson S."/>
            <person name="Scheffler B.E."/>
            <person name="Wen L."/>
            <person name="Saski C.A."/>
            <person name="Grover C.E."/>
            <person name="Hu G."/>
            <person name="Conover J.L."/>
            <person name="Carlson J.W."/>
            <person name="Shu S."/>
            <person name="Boston L.B."/>
            <person name="Williams M."/>
            <person name="Peterson D.G."/>
            <person name="McGee K."/>
            <person name="Jones D.C."/>
            <person name="Wendel J.F."/>
            <person name="Stelly D.M."/>
            <person name="Grimwood J."/>
            <person name="Schmutz J."/>
        </authorList>
    </citation>
    <scope>NUCLEOTIDE SEQUENCE [LARGE SCALE GENOMIC DNA]</scope>
    <source>
        <strain evidence="14">cv. TM-1</strain>
    </source>
</reference>
<keyword evidence="3" id="KW-0805">Transcription regulation</keyword>
<evidence type="ECO:0000256" key="8">
    <source>
        <dbReference type="ARBA" id="ARBA00024040"/>
    </source>
</evidence>
<evidence type="ECO:0000256" key="11">
    <source>
        <dbReference type="SAM" id="Phobius"/>
    </source>
</evidence>
<reference evidence="15" key="2">
    <citation type="submission" date="2025-08" db="UniProtKB">
        <authorList>
            <consortium name="RefSeq"/>
        </authorList>
    </citation>
    <scope>IDENTIFICATION</scope>
</reference>
<name>A0A1U8J355_GOSHI</name>
<dbReference type="InterPro" id="IPR001356">
    <property type="entry name" value="HD"/>
</dbReference>
<evidence type="ECO:0000256" key="1">
    <source>
        <dbReference type="ARBA" id="ARBA00004123"/>
    </source>
</evidence>
<dbReference type="Proteomes" id="UP000818029">
    <property type="component" value="Chromosome D05"/>
</dbReference>
<dbReference type="PaxDb" id="3635-A0A1U8J355"/>
<feature type="transmembrane region" description="Helical" evidence="11">
    <location>
        <begin position="37"/>
        <end position="60"/>
    </location>
</feature>
<feature type="domain" description="Homeobox" evidence="13">
    <location>
        <begin position="93"/>
        <end position="158"/>
    </location>
</feature>
<dbReference type="GO" id="GO:0099402">
    <property type="term" value="P:plant organ development"/>
    <property type="evidence" value="ECO:0007669"/>
    <property type="project" value="InterPro"/>
</dbReference>
<dbReference type="GO" id="GO:0005634">
    <property type="term" value="C:nucleus"/>
    <property type="evidence" value="ECO:0007669"/>
    <property type="project" value="UniProtKB-SubCell"/>
</dbReference>
<evidence type="ECO:0000256" key="2">
    <source>
        <dbReference type="ARBA" id="ARBA00022473"/>
    </source>
</evidence>
<evidence type="ECO:0000256" key="12">
    <source>
        <dbReference type="SAM" id="SignalP"/>
    </source>
</evidence>
<dbReference type="Gene3D" id="1.10.10.60">
    <property type="entry name" value="Homeodomain-like"/>
    <property type="match status" value="1"/>
</dbReference>
<dbReference type="PROSITE" id="PS50071">
    <property type="entry name" value="HOMEOBOX_2"/>
    <property type="match status" value="1"/>
</dbReference>
<dbReference type="SMR" id="A0A1U8J355"/>
<dbReference type="SUPFAM" id="SSF46689">
    <property type="entry name" value="Homeodomain-like"/>
    <property type="match status" value="1"/>
</dbReference>
<evidence type="ECO:0000256" key="5">
    <source>
        <dbReference type="ARBA" id="ARBA00023155"/>
    </source>
</evidence>
<keyword evidence="4 9" id="KW-0238">DNA-binding</keyword>
<sequence length="321" mass="36547">MTSCACTFATLLTALSFPVSFSPSLSMDPYCLSYFNSLTLCVHCLSLPSLCIFVYLYMFFENPFSQTTKLSNRGEKKRQIWEDRFLFCLSIMAPAGSSRWCPTTQQLMMLEEMYRSGIRTPNANQIQQITSQLSLYGKIEGKNVFYWFQNHKARERLRLRKKLTKQLQQQQQLYHQLQHNPHFLHYLDSPASPAFQHLSCYNPASANLLFQAGIHDGGGKQVTNYTWNIDIPENVDKNKAIMRMYGSDWLMMVDVGLPLSSLPCYSMISRPPLKTLELFPVTASNLKEECNNINNNNSNSSNSLSSVSCNITPAKVPVSLP</sequence>
<evidence type="ECO:0000256" key="3">
    <source>
        <dbReference type="ARBA" id="ARBA00023015"/>
    </source>
</evidence>
<dbReference type="InterPro" id="IPR044555">
    <property type="entry name" value="WUSCHEL-like"/>
</dbReference>
<dbReference type="RefSeq" id="XP_016684752.2">
    <property type="nucleotide sequence ID" value="XM_016829263.2"/>
</dbReference>
<keyword evidence="14" id="KW-1185">Reference proteome</keyword>
<evidence type="ECO:0000313" key="15">
    <source>
        <dbReference type="RefSeq" id="XP_016684752.2"/>
    </source>
</evidence>
<accession>A0A1U8J355</accession>
<feature type="signal peptide" evidence="12">
    <location>
        <begin position="1"/>
        <end position="26"/>
    </location>
</feature>
<keyword evidence="5 9" id="KW-0371">Homeobox</keyword>
<dbReference type="GO" id="GO:0003677">
    <property type="term" value="F:DNA binding"/>
    <property type="evidence" value="ECO:0007669"/>
    <property type="project" value="UniProtKB-UniRule"/>
</dbReference>
<comment type="subcellular location">
    <subcellularLocation>
        <location evidence="1 9 10">Nucleus</location>
    </subcellularLocation>
</comment>
<keyword evidence="11" id="KW-0472">Membrane</keyword>
<evidence type="ECO:0000256" key="9">
    <source>
        <dbReference type="PROSITE-ProRule" id="PRU00108"/>
    </source>
</evidence>